<dbReference type="InterPro" id="IPR000299">
    <property type="entry name" value="FERM_domain"/>
</dbReference>
<feature type="compositionally biased region" description="Polar residues" evidence="1">
    <location>
        <begin position="278"/>
        <end position="289"/>
    </location>
</feature>
<proteinExistence type="predicted"/>
<dbReference type="PROSITE" id="PS50057">
    <property type="entry name" value="FERM_3"/>
    <property type="match status" value="1"/>
</dbReference>
<feature type="domain" description="FERM" evidence="2">
    <location>
        <begin position="1"/>
        <end position="199"/>
    </location>
</feature>
<dbReference type="InterPro" id="IPR019748">
    <property type="entry name" value="FERM_central"/>
</dbReference>
<organism evidence="5">
    <name type="scientific">Rodentolepis nana</name>
    <name type="common">Dwarf tapeworm</name>
    <name type="synonym">Hymenolepis nana</name>
    <dbReference type="NCBI Taxonomy" id="102285"/>
    <lineage>
        <taxon>Eukaryota</taxon>
        <taxon>Metazoa</taxon>
        <taxon>Spiralia</taxon>
        <taxon>Lophotrochozoa</taxon>
        <taxon>Platyhelminthes</taxon>
        <taxon>Cestoda</taxon>
        <taxon>Eucestoda</taxon>
        <taxon>Cyclophyllidea</taxon>
        <taxon>Hymenolepididae</taxon>
        <taxon>Rodentolepis</taxon>
    </lineage>
</organism>
<dbReference type="InterPro" id="IPR011993">
    <property type="entry name" value="PH-like_dom_sf"/>
</dbReference>
<dbReference type="FunFam" id="2.30.29.30:FF:000002">
    <property type="entry name" value="Band 4.1-like protein 5 isoform 1"/>
    <property type="match status" value="1"/>
</dbReference>
<gene>
    <name evidence="3" type="ORF">HNAJ_LOCUS11768</name>
</gene>
<evidence type="ECO:0000313" key="5">
    <source>
        <dbReference type="WBParaSite" id="HNAJ_0001177901-mRNA-1"/>
    </source>
</evidence>
<dbReference type="Gene3D" id="1.20.80.60">
    <property type="match status" value="1"/>
</dbReference>
<evidence type="ECO:0000313" key="4">
    <source>
        <dbReference type="Proteomes" id="UP000278807"/>
    </source>
</evidence>
<dbReference type="InterPro" id="IPR018980">
    <property type="entry name" value="FERM_PH-like_C"/>
</dbReference>
<dbReference type="InterPro" id="IPR035963">
    <property type="entry name" value="FERM_2"/>
</dbReference>
<dbReference type="CDD" id="cd14473">
    <property type="entry name" value="FERM_B-lobe"/>
    <property type="match status" value="1"/>
</dbReference>
<dbReference type="STRING" id="102285.A0A0R3TVD4"/>
<dbReference type="PANTHER" id="PTHR45858">
    <property type="entry name" value="FERM DOMAIN CONTAINING PROTEIN"/>
    <property type="match status" value="1"/>
</dbReference>
<feature type="compositionally biased region" description="Low complexity" evidence="1">
    <location>
        <begin position="263"/>
        <end position="277"/>
    </location>
</feature>
<dbReference type="Pfam" id="PF09380">
    <property type="entry name" value="FERM_C"/>
    <property type="match status" value="1"/>
</dbReference>
<dbReference type="OrthoDB" id="9990815at2759"/>
<reference evidence="3 4" key="2">
    <citation type="submission" date="2018-11" db="EMBL/GenBank/DDBJ databases">
        <authorList>
            <consortium name="Pathogen Informatics"/>
        </authorList>
    </citation>
    <scope>NUCLEOTIDE SEQUENCE [LARGE SCALE GENOMIC DNA]</scope>
</reference>
<dbReference type="SUPFAM" id="SSF50729">
    <property type="entry name" value="PH domain-like"/>
    <property type="match status" value="1"/>
</dbReference>
<accession>A0A0R3TVD4</accession>
<feature type="region of interest" description="Disordered" evidence="1">
    <location>
        <begin position="246"/>
        <end position="289"/>
    </location>
</feature>
<protein>
    <submittedName>
        <fullName evidence="5">FERM domain-containing protein</fullName>
    </submittedName>
</protein>
<evidence type="ECO:0000313" key="3">
    <source>
        <dbReference type="EMBL" id="VDO11302.1"/>
    </source>
</evidence>
<dbReference type="Gene3D" id="2.30.29.30">
    <property type="entry name" value="Pleckstrin-homology domain (PH domain)/Phosphotyrosine-binding domain (PTB)"/>
    <property type="match status" value="1"/>
</dbReference>
<sequence length="289" mass="32079">MLRKPAQFSFKVKFYTAHLDLLTNKLTRRLFALQVKKDLIDGELNCGENTAALLTAFILQGILILFSNSLPQSFPFRFSNWKCSLLSQVAYHRLLDAARKLEFYGLKLHPARENGGILLNLGVTHAGLFLYQGKTKLNHFSWSKIRKLSFKRSKFLIKLHPGIEPFGKDTVEFNFDTRDACKNFWKKCLEHHAFFRSREIRGEAGAGGGGLGGFGSGIWMSSAPSAHPYASQPSLRCAEELGHNGGTLIERNSNGSTSGGDGLSRLSRSASLKASSRNQGLFSKGSSYR</sequence>
<reference evidence="5" key="1">
    <citation type="submission" date="2017-02" db="UniProtKB">
        <authorList>
            <consortium name="WormBaseParasite"/>
        </authorList>
    </citation>
    <scope>IDENTIFICATION</scope>
</reference>
<dbReference type="EMBL" id="UZAE01013783">
    <property type="protein sequence ID" value="VDO11302.1"/>
    <property type="molecule type" value="Genomic_DNA"/>
</dbReference>
<dbReference type="SUPFAM" id="SSF47031">
    <property type="entry name" value="Second domain of FERM"/>
    <property type="match status" value="1"/>
</dbReference>
<keyword evidence="4" id="KW-1185">Reference proteome</keyword>
<evidence type="ECO:0000259" key="2">
    <source>
        <dbReference type="PROSITE" id="PS50057"/>
    </source>
</evidence>
<dbReference type="WBParaSite" id="HNAJ_0001177901-mRNA-1">
    <property type="protein sequence ID" value="HNAJ_0001177901-mRNA-1"/>
    <property type="gene ID" value="HNAJ_0001177901"/>
</dbReference>
<dbReference type="Proteomes" id="UP000278807">
    <property type="component" value="Unassembled WGS sequence"/>
</dbReference>
<dbReference type="GO" id="GO:0005085">
    <property type="term" value="F:guanyl-nucleotide exchange factor activity"/>
    <property type="evidence" value="ECO:0007669"/>
    <property type="project" value="TreeGrafter"/>
</dbReference>
<dbReference type="PANTHER" id="PTHR45858:SF5">
    <property type="entry name" value="MOESIN_EZRIN_RADIXIN HOMOLOG 1"/>
    <property type="match status" value="1"/>
</dbReference>
<dbReference type="AlphaFoldDB" id="A0A0R3TVD4"/>
<dbReference type="InterPro" id="IPR051835">
    <property type="entry name" value="RAC1-GEF"/>
</dbReference>
<dbReference type="SMART" id="SM01196">
    <property type="entry name" value="FERM_C"/>
    <property type="match status" value="1"/>
</dbReference>
<name>A0A0R3TVD4_RODNA</name>
<evidence type="ECO:0000256" key="1">
    <source>
        <dbReference type="SAM" id="MobiDB-lite"/>
    </source>
</evidence>